<evidence type="ECO:0008006" key="4">
    <source>
        <dbReference type="Google" id="ProtNLM"/>
    </source>
</evidence>
<dbReference type="EMBL" id="JAUSUO010000003">
    <property type="protein sequence ID" value="MDQ0343013.1"/>
    <property type="molecule type" value="Genomic_DNA"/>
</dbReference>
<gene>
    <name evidence="2" type="ORF">J2S14_001827</name>
</gene>
<sequence>MIFALYLIIGILISTSIYVVADFKPVFLFLILFVAWLPLICVGMTIVPFIDVEEISNRLNT</sequence>
<keyword evidence="1" id="KW-1133">Transmembrane helix</keyword>
<feature type="transmembrane region" description="Helical" evidence="1">
    <location>
        <begin position="27"/>
        <end position="50"/>
    </location>
</feature>
<reference evidence="2 3" key="1">
    <citation type="submission" date="2023-07" db="EMBL/GenBank/DDBJ databases">
        <title>Genomic Encyclopedia of Type Strains, Phase IV (KMG-IV): sequencing the most valuable type-strain genomes for metagenomic binning, comparative biology and taxonomic classification.</title>
        <authorList>
            <person name="Goeker M."/>
        </authorList>
    </citation>
    <scope>NUCLEOTIDE SEQUENCE [LARGE SCALE GENOMIC DNA]</scope>
    <source>
        <strain evidence="2 3">DSM 27848</strain>
    </source>
</reference>
<keyword evidence="1" id="KW-0472">Membrane</keyword>
<comment type="caution">
    <text evidence="2">The sequence shown here is derived from an EMBL/GenBank/DDBJ whole genome shotgun (WGS) entry which is preliminary data.</text>
</comment>
<evidence type="ECO:0000313" key="2">
    <source>
        <dbReference type="EMBL" id="MDQ0343013.1"/>
    </source>
</evidence>
<protein>
    <recommendedName>
        <fullName evidence="4">NADH dehydrogenase subunit 6</fullName>
    </recommendedName>
</protein>
<accession>A0ABU0D3M5</accession>
<feature type="transmembrane region" description="Helical" evidence="1">
    <location>
        <begin position="5"/>
        <end position="21"/>
    </location>
</feature>
<evidence type="ECO:0000313" key="3">
    <source>
        <dbReference type="Proteomes" id="UP001232343"/>
    </source>
</evidence>
<organism evidence="2 3">
    <name type="scientific">Lederbergia wuyishanensis</name>
    <dbReference type="NCBI Taxonomy" id="1347903"/>
    <lineage>
        <taxon>Bacteria</taxon>
        <taxon>Bacillati</taxon>
        <taxon>Bacillota</taxon>
        <taxon>Bacilli</taxon>
        <taxon>Bacillales</taxon>
        <taxon>Bacillaceae</taxon>
        <taxon>Lederbergia</taxon>
    </lineage>
</organism>
<proteinExistence type="predicted"/>
<evidence type="ECO:0000256" key="1">
    <source>
        <dbReference type="SAM" id="Phobius"/>
    </source>
</evidence>
<name>A0ABU0D3M5_9BACI</name>
<dbReference type="Proteomes" id="UP001232343">
    <property type="component" value="Unassembled WGS sequence"/>
</dbReference>
<keyword evidence="3" id="KW-1185">Reference proteome</keyword>
<keyword evidence="1" id="KW-0812">Transmembrane</keyword>